<accession>A0ABV0V902</accession>
<gene>
    <name evidence="2" type="primary">NPC1</name>
    <name evidence="2" type="ORF">ILYODFUR_036273</name>
</gene>
<keyword evidence="3" id="KW-1185">Reference proteome</keyword>
<dbReference type="PANTHER" id="PTHR45727:SF2">
    <property type="entry name" value="NPC INTRACELLULAR CHOLESTEROL TRANSPORTER 1"/>
    <property type="match status" value="1"/>
</dbReference>
<reference evidence="2 3" key="1">
    <citation type="submission" date="2021-06" db="EMBL/GenBank/DDBJ databases">
        <authorList>
            <person name="Palmer J.M."/>
        </authorList>
    </citation>
    <scope>NUCLEOTIDE SEQUENCE [LARGE SCALE GENOMIC DNA]</scope>
    <source>
        <strain evidence="3">if_2019</strain>
        <tissue evidence="2">Muscle</tissue>
    </source>
</reference>
<name>A0ABV0V902_9TELE</name>
<dbReference type="Pfam" id="PF22314">
    <property type="entry name" value="NPC1_MLD"/>
    <property type="match status" value="1"/>
</dbReference>
<dbReference type="EMBL" id="JAHRIQ010099968">
    <property type="protein sequence ID" value="MEQ2253804.1"/>
    <property type="molecule type" value="Genomic_DNA"/>
</dbReference>
<proteinExistence type="predicted"/>
<evidence type="ECO:0000259" key="1">
    <source>
        <dbReference type="Pfam" id="PF22314"/>
    </source>
</evidence>
<sequence>MCFLTSPIQVLDLQLEIENLVAEYDGQNITLQDICLAPLAPYNNNCTILSILNYFQNSHAVLDHSKGDDFFVYADYHSHFLYCVSAPASLNDTTVLHDPCLGTFGGPVFPWLALGGYD</sequence>
<dbReference type="PANTHER" id="PTHR45727">
    <property type="entry name" value="NPC INTRACELLULAR CHOLESTEROL TRANSPORTER 1"/>
    <property type="match status" value="1"/>
</dbReference>
<feature type="non-terminal residue" evidence="2">
    <location>
        <position position="118"/>
    </location>
</feature>
<organism evidence="2 3">
    <name type="scientific">Ilyodon furcidens</name>
    <name type="common">goldbreast splitfin</name>
    <dbReference type="NCBI Taxonomy" id="33524"/>
    <lineage>
        <taxon>Eukaryota</taxon>
        <taxon>Metazoa</taxon>
        <taxon>Chordata</taxon>
        <taxon>Craniata</taxon>
        <taxon>Vertebrata</taxon>
        <taxon>Euteleostomi</taxon>
        <taxon>Actinopterygii</taxon>
        <taxon>Neopterygii</taxon>
        <taxon>Teleostei</taxon>
        <taxon>Neoteleostei</taxon>
        <taxon>Acanthomorphata</taxon>
        <taxon>Ovalentaria</taxon>
        <taxon>Atherinomorphae</taxon>
        <taxon>Cyprinodontiformes</taxon>
        <taxon>Goodeidae</taxon>
        <taxon>Ilyodon</taxon>
    </lineage>
</organism>
<feature type="domain" description="NPC1 middle luminal" evidence="1">
    <location>
        <begin position="9"/>
        <end position="117"/>
    </location>
</feature>
<dbReference type="Proteomes" id="UP001482620">
    <property type="component" value="Unassembled WGS sequence"/>
</dbReference>
<evidence type="ECO:0000313" key="2">
    <source>
        <dbReference type="EMBL" id="MEQ2253804.1"/>
    </source>
</evidence>
<dbReference type="InterPro" id="IPR053956">
    <property type="entry name" value="NPC1_MLD"/>
</dbReference>
<evidence type="ECO:0000313" key="3">
    <source>
        <dbReference type="Proteomes" id="UP001482620"/>
    </source>
</evidence>
<protein>
    <submittedName>
        <fullName evidence="2">NPC intracellular cholesterol transporter 1</fullName>
    </submittedName>
</protein>
<comment type="caution">
    <text evidence="2">The sequence shown here is derived from an EMBL/GenBank/DDBJ whole genome shotgun (WGS) entry which is preliminary data.</text>
</comment>